<reference evidence="1" key="1">
    <citation type="submission" date="2014-01" db="EMBL/GenBank/DDBJ databases">
        <authorList>
            <person name="Brown-Elliot B."/>
            <person name="Wallace R."/>
            <person name="Lenaerts A."/>
            <person name="Ordway D."/>
            <person name="DeGroote M.A."/>
            <person name="Parker T."/>
            <person name="Sizemore C."/>
            <person name="Tallon L.J."/>
            <person name="Sadzewicz L.K."/>
            <person name="Sengamalay N."/>
            <person name="Fraser C.M."/>
            <person name="Hine E."/>
            <person name="Shefchek K.A."/>
            <person name="Das S.P."/>
            <person name="Tettelin H."/>
        </authorList>
    </citation>
    <scope>NUCLEOTIDE SEQUENCE [LARGE SCALE GENOMIC DNA]</scope>
    <source>
        <strain evidence="1">4042</strain>
    </source>
</reference>
<gene>
    <name evidence="1" type="ORF">I553_0437</name>
</gene>
<sequence>MTGCGPIRVVGPRHAGQRALQRAQGSFFAAGLTYYTILSLFRC</sequence>
<proteinExistence type="predicted"/>
<dbReference type="EMBL" id="JAOB01000093">
    <property type="protein sequence ID" value="EUA06909.1"/>
    <property type="molecule type" value="Genomic_DNA"/>
</dbReference>
<evidence type="ECO:0000313" key="1">
    <source>
        <dbReference type="EMBL" id="EUA06909.1"/>
    </source>
</evidence>
<dbReference type="PATRIC" id="fig|1299334.3.peg.10022"/>
<organism evidence="1">
    <name type="scientific">Mycobacterium xenopi 4042</name>
    <dbReference type="NCBI Taxonomy" id="1299334"/>
    <lineage>
        <taxon>Bacteria</taxon>
        <taxon>Bacillati</taxon>
        <taxon>Actinomycetota</taxon>
        <taxon>Actinomycetes</taxon>
        <taxon>Mycobacteriales</taxon>
        <taxon>Mycobacteriaceae</taxon>
        <taxon>Mycobacterium</taxon>
    </lineage>
</organism>
<protein>
    <submittedName>
        <fullName evidence="1">Uncharacterized protein</fullName>
    </submittedName>
</protein>
<accession>X7YII0</accession>
<dbReference type="AlphaFoldDB" id="X7YII0"/>
<name>X7YII0_MYCXE</name>
<comment type="caution">
    <text evidence="1">The sequence shown here is derived from an EMBL/GenBank/DDBJ whole genome shotgun (WGS) entry which is preliminary data.</text>
</comment>